<comment type="function">
    <text evidence="4">Sequence-specific RNA-binding protein that regulates translation and mRNA stability by binding the 3'-UTR of target mRNAs.</text>
</comment>
<dbReference type="SUPFAM" id="SSF48371">
    <property type="entry name" value="ARM repeat"/>
    <property type="match status" value="1"/>
</dbReference>
<feature type="repeat" description="Pumilio" evidence="5">
    <location>
        <begin position="229"/>
        <end position="267"/>
    </location>
</feature>
<feature type="repeat" description="Pumilio" evidence="5">
    <location>
        <begin position="416"/>
        <end position="451"/>
    </location>
</feature>
<dbReference type="InterPro" id="IPR011989">
    <property type="entry name" value="ARM-like"/>
</dbReference>
<gene>
    <name evidence="8" type="ORF">CASFOL_036011</name>
</gene>
<dbReference type="EMBL" id="JAVIJP010000066">
    <property type="protein sequence ID" value="KAL3621099.1"/>
    <property type="molecule type" value="Genomic_DNA"/>
</dbReference>
<dbReference type="InterPro" id="IPR016024">
    <property type="entry name" value="ARM-type_fold"/>
</dbReference>
<feature type="repeat" description="Pumilio" evidence="5">
    <location>
        <begin position="452"/>
        <end position="492"/>
    </location>
</feature>
<evidence type="ECO:0000313" key="9">
    <source>
        <dbReference type="Proteomes" id="UP001632038"/>
    </source>
</evidence>
<feature type="repeat" description="Pumilio" evidence="5">
    <location>
        <begin position="343"/>
        <end position="379"/>
    </location>
</feature>
<dbReference type="Proteomes" id="UP001632038">
    <property type="component" value="Unassembled WGS sequence"/>
</dbReference>
<keyword evidence="1" id="KW-0677">Repeat</keyword>
<dbReference type="AlphaFoldDB" id="A0ABD3BVH0"/>
<dbReference type="InterPro" id="IPR033133">
    <property type="entry name" value="PUM-HD"/>
</dbReference>
<evidence type="ECO:0000256" key="1">
    <source>
        <dbReference type="ARBA" id="ARBA00022737"/>
    </source>
</evidence>
<feature type="repeat" description="Pumilio" evidence="5">
    <location>
        <begin position="380"/>
        <end position="415"/>
    </location>
</feature>
<evidence type="ECO:0000313" key="8">
    <source>
        <dbReference type="EMBL" id="KAL3621099.1"/>
    </source>
</evidence>
<feature type="repeat" description="Pumilio" evidence="5">
    <location>
        <begin position="268"/>
        <end position="307"/>
    </location>
</feature>
<dbReference type="InterPro" id="IPR033712">
    <property type="entry name" value="Pumilio_RNA-bd"/>
</dbReference>
<sequence length="518" mass="58973">MEGQGRRHSINDSLNSSSRPYFSMASENTHPNRYFPSINHRPTDPGYIPAAYNHRPTNSTYIPSAANHLPTNSSYIPAAANHLPTLPGHFAANNHHQSGTINSYYSAPLESQFNRMNISTPENRIRAPSTNTGLGFSYMDHDNNLNNLYNLYMNQPVSRYAYNYGMNNNQNLDMRYRSDYNNIGVIGPRNSNPSFNSRPVFTNGLGSQFGSRFSQKKFEEFNPEDINLKFSWMKNNICDLMVDHSGNYLVQKFFMMCNEEQRNQLLYSLIKDEIKFKDICNDMHGTRAVQKLFEYLTTHEQRARVVSVLRRITLALAKNNNGQHVIQYCLKHFSSEDTKHILGVVADNCLEIANDKSGCCVLQQCLTDSVGESRDRLIAQITSNALDLSTDAYGNYVVQYILGLNDLNVTSDIMKQLSGCYVYLSTNKYASNVVEKILKQSEGDEALPIVEELIHSRDFLMVLQDQFGNYVAQSALNASRGPVHEEMCRLINANYPFLHSHPYGKRVLARAKRFKLRL</sequence>
<evidence type="ECO:0000259" key="7">
    <source>
        <dbReference type="PROSITE" id="PS50303"/>
    </source>
</evidence>
<keyword evidence="3" id="KW-0694">RNA-binding</keyword>
<comment type="caution">
    <text evidence="8">The sequence shown here is derived from an EMBL/GenBank/DDBJ whole genome shotgun (WGS) entry which is preliminary data.</text>
</comment>
<feature type="domain" description="PUM-HD" evidence="7">
    <location>
        <begin position="166"/>
        <end position="515"/>
    </location>
</feature>
<evidence type="ECO:0000256" key="6">
    <source>
        <dbReference type="SAM" id="MobiDB-lite"/>
    </source>
</evidence>
<organism evidence="8 9">
    <name type="scientific">Castilleja foliolosa</name>
    <dbReference type="NCBI Taxonomy" id="1961234"/>
    <lineage>
        <taxon>Eukaryota</taxon>
        <taxon>Viridiplantae</taxon>
        <taxon>Streptophyta</taxon>
        <taxon>Embryophyta</taxon>
        <taxon>Tracheophyta</taxon>
        <taxon>Spermatophyta</taxon>
        <taxon>Magnoliopsida</taxon>
        <taxon>eudicotyledons</taxon>
        <taxon>Gunneridae</taxon>
        <taxon>Pentapetalae</taxon>
        <taxon>asterids</taxon>
        <taxon>lamiids</taxon>
        <taxon>Lamiales</taxon>
        <taxon>Orobanchaceae</taxon>
        <taxon>Pedicularideae</taxon>
        <taxon>Castillejinae</taxon>
        <taxon>Castilleja</taxon>
    </lineage>
</organism>
<protein>
    <recommendedName>
        <fullName evidence="7">PUM-HD domain-containing protein</fullName>
    </recommendedName>
</protein>
<evidence type="ECO:0000256" key="5">
    <source>
        <dbReference type="PROSITE-ProRule" id="PRU00317"/>
    </source>
</evidence>
<feature type="compositionally biased region" description="Polar residues" evidence="6">
    <location>
        <begin position="11"/>
        <end position="28"/>
    </location>
</feature>
<reference evidence="9" key="1">
    <citation type="journal article" date="2024" name="IScience">
        <title>Strigolactones Initiate the Formation of Haustorium-like Structures in Castilleja.</title>
        <authorList>
            <person name="Buerger M."/>
            <person name="Peterson D."/>
            <person name="Chory J."/>
        </authorList>
    </citation>
    <scope>NUCLEOTIDE SEQUENCE [LARGE SCALE GENOMIC DNA]</scope>
</reference>
<evidence type="ECO:0000256" key="2">
    <source>
        <dbReference type="ARBA" id="ARBA00022845"/>
    </source>
</evidence>
<keyword evidence="9" id="KW-1185">Reference proteome</keyword>
<name>A0ABD3BVH0_9LAMI</name>
<accession>A0ABD3BVH0</accession>
<dbReference type="Pfam" id="PF00806">
    <property type="entry name" value="PUF"/>
    <property type="match status" value="8"/>
</dbReference>
<dbReference type="InterPro" id="IPR001313">
    <property type="entry name" value="Pumilio_RNA-bd_rpt"/>
</dbReference>
<dbReference type="PANTHER" id="PTHR12537:SF129">
    <property type="entry name" value="PUMILIO HOMOLOG 15-LIKE"/>
    <property type="match status" value="1"/>
</dbReference>
<dbReference type="SMART" id="SM00025">
    <property type="entry name" value="Pumilio"/>
    <property type="match status" value="7"/>
</dbReference>
<dbReference type="PROSITE" id="PS50303">
    <property type="entry name" value="PUM_HD"/>
    <property type="match status" value="1"/>
</dbReference>
<dbReference type="GO" id="GO:0003723">
    <property type="term" value="F:RNA binding"/>
    <property type="evidence" value="ECO:0007669"/>
    <property type="project" value="UniProtKB-KW"/>
</dbReference>
<evidence type="ECO:0000256" key="3">
    <source>
        <dbReference type="ARBA" id="ARBA00022884"/>
    </source>
</evidence>
<dbReference type="GO" id="GO:0006417">
    <property type="term" value="P:regulation of translation"/>
    <property type="evidence" value="ECO:0007669"/>
    <property type="project" value="UniProtKB-KW"/>
</dbReference>
<keyword evidence="2" id="KW-0810">Translation regulation</keyword>
<dbReference type="FunFam" id="1.25.10.10:FF:000237">
    <property type="entry name" value="Pumilio homolog 9"/>
    <property type="match status" value="1"/>
</dbReference>
<dbReference type="PANTHER" id="PTHR12537">
    <property type="entry name" value="RNA BINDING PROTEIN PUMILIO-RELATED"/>
    <property type="match status" value="1"/>
</dbReference>
<dbReference type="CDD" id="cd07920">
    <property type="entry name" value="Pumilio"/>
    <property type="match status" value="1"/>
</dbReference>
<proteinExistence type="predicted"/>
<feature type="region of interest" description="Disordered" evidence="6">
    <location>
        <begin position="1"/>
        <end position="28"/>
    </location>
</feature>
<evidence type="ECO:0000256" key="4">
    <source>
        <dbReference type="ARBA" id="ARBA00058490"/>
    </source>
</evidence>
<dbReference type="PROSITE" id="PS50302">
    <property type="entry name" value="PUM"/>
    <property type="match status" value="6"/>
</dbReference>
<dbReference type="Gene3D" id="1.25.10.10">
    <property type="entry name" value="Leucine-rich Repeat Variant"/>
    <property type="match status" value="1"/>
</dbReference>